<keyword evidence="2" id="KW-1185">Reference proteome</keyword>
<gene>
    <name evidence="1" type="ORF">H9K75_11200</name>
</gene>
<protein>
    <submittedName>
        <fullName evidence="1">Uncharacterized protein</fullName>
    </submittedName>
</protein>
<dbReference type="AlphaFoldDB" id="A0A7H0GPS2"/>
<sequence length="48" mass="5255">MKNLVAVRVNTGDIDKVSSALRKAGYNMDMMYFEEASRPVPVPATAIP</sequence>
<evidence type="ECO:0000313" key="1">
    <source>
        <dbReference type="EMBL" id="QNP50288.1"/>
    </source>
</evidence>
<organism evidence="1 2">
    <name type="scientific">Diaphorobacter aerolatus</name>
    <dbReference type="NCBI Taxonomy" id="1288495"/>
    <lineage>
        <taxon>Bacteria</taxon>
        <taxon>Pseudomonadati</taxon>
        <taxon>Pseudomonadota</taxon>
        <taxon>Betaproteobacteria</taxon>
        <taxon>Burkholderiales</taxon>
        <taxon>Comamonadaceae</taxon>
        <taxon>Diaphorobacter</taxon>
    </lineage>
</organism>
<dbReference type="EMBL" id="CP060783">
    <property type="protein sequence ID" value="QNP50288.1"/>
    <property type="molecule type" value="Genomic_DNA"/>
</dbReference>
<dbReference type="Proteomes" id="UP000516028">
    <property type="component" value="Chromosome"/>
</dbReference>
<reference evidence="1 2" key="1">
    <citation type="submission" date="2020-08" db="EMBL/GenBank/DDBJ databases">
        <title>Genome sequence of Diaphorobacter aerolatus KACC 16536T.</title>
        <authorList>
            <person name="Hyun D.-W."/>
            <person name="Bae J.-W."/>
        </authorList>
    </citation>
    <scope>NUCLEOTIDE SEQUENCE [LARGE SCALE GENOMIC DNA]</scope>
    <source>
        <strain evidence="1 2">KACC 16536</strain>
    </source>
</reference>
<proteinExistence type="predicted"/>
<name>A0A7H0GPS2_9BURK</name>
<dbReference type="KEGG" id="daer:H9K75_11200"/>
<dbReference type="RefSeq" id="WP_187725795.1">
    <property type="nucleotide sequence ID" value="NZ_CP060783.1"/>
</dbReference>
<evidence type="ECO:0000313" key="2">
    <source>
        <dbReference type="Proteomes" id="UP000516028"/>
    </source>
</evidence>
<accession>A0A7H0GPS2</accession>